<dbReference type="InterPro" id="IPR028349">
    <property type="entry name" value="PafC-like"/>
</dbReference>
<dbReference type="GO" id="GO:0003677">
    <property type="term" value="F:DNA binding"/>
    <property type="evidence" value="ECO:0007669"/>
    <property type="project" value="UniProtKB-KW"/>
</dbReference>
<dbReference type="GO" id="GO:0003700">
    <property type="term" value="F:DNA-binding transcription factor activity"/>
    <property type="evidence" value="ECO:0007669"/>
    <property type="project" value="InterPro"/>
</dbReference>
<keyword evidence="6" id="KW-1185">Reference proteome</keyword>
<dbReference type="EMBL" id="BOPG01000037">
    <property type="protein sequence ID" value="GIJ58660.1"/>
    <property type="molecule type" value="Genomic_DNA"/>
</dbReference>
<dbReference type="CDD" id="cd00090">
    <property type="entry name" value="HTH_ARSR"/>
    <property type="match status" value="1"/>
</dbReference>
<feature type="domain" description="HTH deoR-type" evidence="4">
    <location>
        <begin position="3"/>
        <end position="58"/>
    </location>
</feature>
<dbReference type="SUPFAM" id="SSF46785">
    <property type="entry name" value="Winged helix' DNA-binding domain"/>
    <property type="match status" value="1"/>
</dbReference>
<keyword evidence="3" id="KW-0804">Transcription</keyword>
<gene>
    <name evidence="5" type="ORF">Vau01_061760</name>
</gene>
<protein>
    <submittedName>
        <fullName evidence="5">DNA-binding transcriptional regulator</fullName>
    </submittedName>
</protein>
<dbReference type="InterPro" id="IPR026881">
    <property type="entry name" value="WYL_dom"/>
</dbReference>
<dbReference type="RefSeq" id="WP_203999730.1">
    <property type="nucleotide sequence ID" value="NZ_BOPG01000037.1"/>
</dbReference>
<dbReference type="Proteomes" id="UP000612585">
    <property type="component" value="Unassembled WGS sequence"/>
</dbReference>
<dbReference type="InterPro" id="IPR057727">
    <property type="entry name" value="WCX_dom"/>
</dbReference>
<dbReference type="SMART" id="SM00420">
    <property type="entry name" value="HTH_DEOR"/>
    <property type="match status" value="1"/>
</dbReference>
<dbReference type="Gene3D" id="1.10.10.10">
    <property type="entry name" value="Winged helix-like DNA-binding domain superfamily/Winged helix DNA-binding domain"/>
    <property type="match status" value="1"/>
</dbReference>
<accession>A0A8J4E1C0</accession>
<dbReference type="InterPro" id="IPR011991">
    <property type="entry name" value="ArsR-like_HTH"/>
</dbReference>
<comment type="caution">
    <text evidence="5">The sequence shown here is derived from an EMBL/GenBank/DDBJ whole genome shotgun (WGS) entry which is preliminary data.</text>
</comment>
<dbReference type="PIRSF" id="PIRSF016838">
    <property type="entry name" value="PafC"/>
    <property type="match status" value="1"/>
</dbReference>
<evidence type="ECO:0000313" key="6">
    <source>
        <dbReference type="Proteomes" id="UP000612585"/>
    </source>
</evidence>
<dbReference type="Pfam" id="PF25583">
    <property type="entry name" value="WCX"/>
    <property type="match status" value="1"/>
</dbReference>
<proteinExistence type="predicted"/>
<dbReference type="InterPro" id="IPR013196">
    <property type="entry name" value="HTH_11"/>
</dbReference>
<dbReference type="PROSITE" id="PS00894">
    <property type="entry name" value="HTH_DEOR_1"/>
    <property type="match status" value="1"/>
</dbReference>
<name>A0A8J4E1C0_9ACTN</name>
<dbReference type="AlphaFoldDB" id="A0A8J4E1C0"/>
<dbReference type="InterPro" id="IPR001034">
    <property type="entry name" value="DeoR_HTH"/>
</dbReference>
<evidence type="ECO:0000256" key="1">
    <source>
        <dbReference type="ARBA" id="ARBA00023015"/>
    </source>
</evidence>
<dbReference type="PANTHER" id="PTHR34580">
    <property type="match status" value="1"/>
</dbReference>
<evidence type="ECO:0000256" key="3">
    <source>
        <dbReference type="ARBA" id="ARBA00023163"/>
    </source>
</evidence>
<dbReference type="PROSITE" id="PS51000">
    <property type="entry name" value="HTH_DEOR_2"/>
    <property type="match status" value="1"/>
</dbReference>
<dbReference type="InterPro" id="IPR018356">
    <property type="entry name" value="Tscrpt_reg_HTH_DeoR_CS"/>
</dbReference>
<reference evidence="5" key="1">
    <citation type="submission" date="2021-01" db="EMBL/GenBank/DDBJ databases">
        <title>Whole genome shotgun sequence of Virgisporangium aurantiacum NBRC 16421.</title>
        <authorList>
            <person name="Komaki H."/>
            <person name="Tamura T."/>
        </authorList>
    </citation>
    <scope>NUCLEOTIDE SEQUENCE</scope>
    <source>
        <strain evidence="5">NBRC 16421</strain>
    </source>
</reference>
<organism evidence="5 6">
    <name type="scientific">Virgisporangium aurantiacum</name>
    <dbReference type="NCBI Taxonomy" id="175570"/>
    <lineage>
        <taxon>Bacteria</taxon>
        <taxon>Bacillati</taxon>
        <taxon>Actinomycetota</taxon>
        <taxon>Actinomycetes</taxon>
        <taxon>Micromonosporales</taxon>
        <taxon>Micromonosporaceae</taxon>
        <taxon>Virgisporangium</taxon>
    </lineage>
</organism>
<dbReference type="InterPro" id="IPR036388">
    <property type="entry name" value="WH-like_DNA-bd_sf"/>
</dbReference>
<dbReference type="Pfam" id="PF13280">
    <property type="entry name" value="WYL"/>
    <property type="match status" value="1"/>
</dbReference>
<evidence type="ECO:0000256" key="2">
    <source>
        <dbReference type="ARBA" id="ARBA00023125"/>
    </source>
</evidence>
<keyword evidence="1" id="KW-0805">Transcription regulation</keyword>
<dbReference type="InterPro" id="IPR051534">
    <property type="entry name" value="CBASS_pafABC_assoc_protein"/>
</dbReference>
<dbReference type="PANTHER" id="PTHR34580:SF3">
    <property type="entry name" value="PROTEIN PAFB"/>
    <property type="match status" value="1"/>
</dbReference>
<keyword evidence="2 5" id="KW-0238">DNA-binding</keyword>
<dbReference type="Pfam" id="PF08279">
    <property type="entry name" value="HTH_11"/>
    <property type="match status" value="1"/>
</dbReference>
<sequence>MSTVARRLEILALLQAHPGISATGLAERLGVTERTARRDVAHLRELGYHIEGEAGRLGGYRLGPGREMPPLLLDADEVAAVAVGLRTVAVTGLEAAAVTAFAKLTRVVPAKWRTRLSALADVQAPPDRSARRAGSDVLVPLALACRAGEGVRIRHRRNGTGPARTVEVQPHRLVTVRRRWYLVACPRDAARWLVYGVDRIDSVQPLGVPLAAPGPPADAVAFVTGSLAHGPWRHRVRVRVFTSGDLVRELVDPSVATVVDDGDVCELHFGADDLDWAARWLVYLNLDVDVVEPAELVDRLRSLGGWLVDRYPTSRYPTSSADPGSVRQ</sequence>
<evidence type="ECO:0000259" key="4">
    <source>
        <dbReference type="PROSITE" id="PS51000"/>
    </source>
</evidence>
<dbReference type="InterPro" id="IPR036390">
    <property type="entry name" value="WH_DNA-bd_sf"/>
</dbReference>
<dbReference type="PROSITE" id="PS52050">
    <property type="entry name" value="WYL"/>
    <property type="match status" value="1"/>
</dbReference>
<evidence type="ECO:0000313" key="5">
    <source>
        <dbReference type="EMBL" id="GIJ58660.1"/>
    </source>
</evidence>